<dbReference type="InterPro" id="IPR038764">
    <property type="entry name" value="GNAT_N_AcTrfase_prd"/>
</dbReference>
<feature type="domain" description="N-acetyltransferase" evidence="1">
    <location>
        <begin position="5"/>
        <end position="148"/>
    </location>
</feature>
<gene>
    <name evidence="2" type="ORF">FFL34_12890</name>
    <name evidence="3" type="ORF">FH966_08240</name>
</gene>
<dbReference type="GO" id="GO:0016747">
    <property type="term" value="F:acyltransferase activity, transferring groups other than amino-acyl groups"/>
    <property type="evidence" value="ECO:0007669"/>
    <property type="project" value="InterPro"/>
</dbReference>
<name>A0A549YIG8_9BACI</name>
<evidence type="ECO:0000259" key="1">
    <source>
        <dbReference type="PROSITE" id="PS51186"/>
    </source>
</evidence>
<dbReference type="InterPro" id="IPR016181">
    <property type="entry name" value="Acyl_CoA_acyltransferase"/>
</dbReference>
<keyword evidence="5" id="KW-1185">Reference proteome</keyword>
<dbReference type="SUPFAM" id="SSF55729">
    <property type="entry name" value="Acyl-CoA N-acyltransferases (Nat)"/>
    <property type="match status" value="1"/>
</dbReference>
<keyword evidence="3" id="KW-0808">Transferase</keyword>
<sequence length="261" mass="29856">MTDTITIKQLTTMDELYQMQQVEQAVWDISPNPVHQTYTALNNGGIILGAFDGEKMIGFLYSFAGFDGIKPYLCSHMMGFVPGYRQQGLGKKMKLKQFDIARNKGYPLITWTYDPLESRNAYLNLHQLGATGAYYKPNYYGAMTDKLNKGLLTDRFQIEWDLTEKTPTPAVSLDTNRLLVYLSANGEPVSNLSIFDTKQPGWFVPIPENFQAMKEENMTLAKKWRKVTGDVFQALFDAGYTANDLLRDQTQETSYYYFSRQ</sequence>
<dbReference type="OrthoDB" id="9797990at2"/>
<dbReference type="Gene3D" id="3.40.630.30">
    <property type="match status" value="1"/>
</dbReference>
<evidence type="ECO:0000313" key="4">
    <source>
        <dbReference type="Proteomes" id="UP000306980"/>
    </source>
</evidence>
<proteinExistence type="predicted"/>
<dbReference type="Pfam" id="PF00583">
    <property type="entry name" value="Acetyltransf_1"/>
    <property type="match status" value="1"/>
</dbReference>
<reference evidence="2 4" key="1">
    <citation type="submission" date="2019-05" db="EMBL/GenBank/DDBJ databases">
        <title>Genomic analysis of Lentibacillus sp. NKC220-2.</title>
        <authorList>
            <person name="Oh Y.J."/>
        </authorList>
    </citation>
    <scope>NUCLEOTIDE SEQUENCE [LARGE SCALE GENOMIC DNA]</scope>
    <source>
        <strain evidence="2 4">NKC220-2</strain>
    </source>
</reference>
<comment type="caution">
    <text evidence="3">The sequence shown here is derived from an EMBL/GenBank/DDBJ whole genome shotgun (WGS) entry which is preliminary data.</text>
</comment>
<dbReference type="EMBL" id="VJMZ01000001">
    <property type="protein sequence ID" value="TRM11672.1"/>
    <property type="molecule type" value="Genomic_DNA"/>
</dbReference>
<dbReference type="InterPro" id="IPR000182">
    <property type="entry name" value="GNAT_dom"/>
</dbReference>
<protein>
    <submittedName>
        <fullName evidence="3">GNAT family N-acetyltransferase</fullName>
    </submittedName>
</protein>
<evidence type="ECO:0000313" key="5">
    <source>
        <dbReference type="Proteomes" id="UP000319280"/>
    </source>
</evidence>
<dbReference type="PANTHER" id="PTHR41700:SF1">
    <property type="entry name" value="N-ACETYLTRANSFERASE DOMAIN-CONTAINING PROTEIN"/>
    <property type="match status" value="1"/>
</dbReference>
<organism evidence="3 5">
    <name type="scientific">Lentibacillus cibarius</name>
    <dbReference type="NCBI Taxonomy" id="2583219"/>
    <lineage>
        <taxon>Bacteria</taxon>
        <taxon>Bacillati</taxon>
        <taxon>Bacillota</taxon>
        <taxon>Bacilli</taxon>
        <taxon>Bacillales</taxon>
        <taxon>Bacillaceae</taxon>
        <taxon>Lentibacillus</taxon>
    </lineage>
</organism>
<dbReference type="RefSeq" id="WP_138603777.1">
    <property type="nucleotide sequence ID" value="NZ_VCIA01000001.1"/>
</dbReference>
<reference evidence="3 5" key="2">
    <citation type="submission" date="2019-07" db="EMBL/GenBank/DDBJ databases">
        <title>Genomic analysis of Lentibacillus sp. NKC851-2.</title>
        <authorList>
            <person name="Oh Y.J."/>
        </authorList>
    </citation>
    <scope>NUCLEOTIDE SEQUENCE [LARGE SCALE GENOMIC DNA]</scope>
    <source>
        <strain evidence="3 5">NKC851-2</strain>
    </source>
</reference>
<dbReference type="Proteomes" id="UP000306980">
    <property type="component" value="Unassembled WGS sequence"/>
</dbReference>
<dbReference type="PANTHER" id="PTHR41700">
    <property type="entry name" value="GCN5-RELATED N-ACETYLTRANSFERASE"/>
    <property type="match status" value="1"/>
</dbReference>
<dbReference type="Proteomes" id="UP000319280">
    <property type="component" value="Unassembled WGS sequence"/>
</dbReference>
<evidence type="ECO:0000313" key="3">
    <source>
        <dbReference type="EMBL" id="TRM11672.1"/>
    </source>
</evidence>
<evidence type="ECO:0000313" key="2">
    <source>
        <dbReference type="EMBL" id="TMN22881.1"/>
    </source>
</evidence>
<dbReference type="EMBL" id="VCIA01000001">
    <property type="protein sequence ID" value="TMN22881.1"/>
    <property type="molecule type" value="Genomic_DNA"/>
</dbReference>
<dbReference type="CDD" id="cd04301">
    <property type="entry name" value="NAT_SF"/>
    <property type="match status" value="1"/>
</dbReference>
<dbReference type="AlphaFoldDB" id="A0A549YIG8"/>
<accession>A0A5S3QNS2</accession>
<dbReference type="PROSITE" id="PS51186">
    <property type="entry name" value="GNAT"/>
    <property type="match status" value="1"/>
</dbReference>
<accession>A0A549YIG8</accession>